<evidence type="ECO:0000313" key="4">
    <source>
        <dbReference type="Proteomes" id="UP000027345"/>
    </source>
</evidence>
<accession>A0A066UDF5</accession>
<dbReference type="InterPro" id="IPR001296">
    <property type="entry name" value="Glyco_trans_1"/>
</dbReference>
<dbReference type="EMBL" id="JMQI01000021">
    <property type="protein sequence ID" value="KDN22238.1"/>
    <property type="molecule type" value="Genomic_DNA"/>
</dbReference>
<reference evidence="3 4" key="1">
    <citation type="submission" date="2014-05" db="EMBL/GenBank/DDBJ databases">
        <title>Draft genome sequence of Amycolatopsis rifamycinica DSM 46095.</title>
        <authorList>
            <person name="Lal R."/>
            <person name="Saxena A."/>
            <person name="Kumari R."/>
            <person name="Mukherjee U."/>
            <person name="Singh P."/>
            <person name="Sangwan N."/>
            <person name="Mahato N.K."/>
        </authorList>
    </citation>
    <scope>NUCLEOTIDE SEQUENCE [LARGE SCALE GENOMIC DNA]</scope>
    <source>
        <strain evidence="3 4">DSM 46095</strain>
    </source>
</reference>
<dbReference type="RefSeq" id="WP_051735874.1">
    <property type="nucleotide sequence ID" value="NZ_JMQI01000021.1"/>
</dbReference>
<evidence type="ECO:0000259" key="2">
    <source>
        <dbReference type="Pfam" id="PF00534"/>
    </source>
</evidence>
<dbReference type="GO" id="GO:0016757">
    <property type="term" value="F:glycosyltransferase activity"/>
    <property type="evidence" value="ECO:0007669"/>
    <property type="project" value="InterPro"/>
</dbReference>
<dbReference type="AlphaFoldDB" id="A0A066UDF5"/>
<dbReference type="STRING" id="287986.DV20_09995"/>
<comment type="caution">
    <text evidence="3">The sequence shown here is derived from an EMBL/GenBank/DDBJ whole genome shotgun (WGS) entry which is preliminary data.</text>
</comment>
<evidence type="ECO:0000313" key="3">
    <source>
        <dbReference type="EMBL" id="KDN22238.1"/>
    </source>
</evidence>
<dbReference type="Gene3D" id="3.40.50.2000">
    <property type="entry name" value="Glycogen Phosphorylase B"/>
    <property type="match status" value="1"/>
</dbReference>
<keyword evidence="4" id="KW-1185">Reference proteome</keyword>
<dbReference type="Pfam" id="PF00534">
    <property type="entry name" value="Glycos_transf_1"/>
    <property type="match status" value="1"/>
</dbReference>
<gene>
    <name evidence="3" type="ORF">DV20_09995</name>
</gene>
<dbReference type="SUPFAM" id="SSF53756">
    <property type="entry name" value="UDP-Glycosyltransferase/glycogen phosphorylase"/>
    <property type="match status" value="1"/>
</dbReference>
<evidence type="ECO:0000256" key="1">
    <source>
        <dbReference type="ARBA" id="ARBA00022679"/>
    </source>
</evidence>
<organism evidence="3 4">
    <name type="scientific">Amycolatopsis rifamycinica</name>
    <dbReference type="NCBI Taxonomy" id="287986"/>
    <lineage>
        <taxon>Bacteria</taxon>
        <taxon>Bacillati</taxon>
        <taxon>Actinomycetota</taxon>
        <taxon>Actinomycetes</taxon>
        <taxon>Pseudonocardiales</taxon>
        <taxon>Pseudonocardiaceae</taxon>
        <taxon>Amycolatopsis</taxon>
    </lineage>
</organism>
<feature type="domain" description="Glycosyl transferase family 1" evidence="2">
    <location>
        <begin position="202"/>
        <end position="289"/>
    </location>
</feature>
<dbReference type="OrthoDB" id="9794513at2"/>
<dbReference type="eggNOG" id="COG0438">
    <property type="taxonomic scope" value="Bacteria"/>
</dbReference>
<proteinExistence type="predicted"/>
<protein>
    <submittedName>
        <fullName evidence="3">Glycosyl transferase</fullName>
    </submittedName>
</protein>
<dbReference type="Proteomes" id="UP000027345">
    <property type="component" value="Unassembled WGS sequence"/>
</dbReference>
<name>A0A066UDF5_9PSEU</name>
<keyword evidence="1 3" id="KW-0808">Transferase</keyword>
<sequence length="313" mass="33887">MTDPGSRRLRVLLWHVHGSWTDAFVRGRHDYLLPVSSDGAPWGLGKAGRNWPSVTEVPLDRLADAEPDVVVLQRPEELEFAARLGVPAVYVEHNAPRPYAAASEHPLAGRSDITVAHVTHFNAAMWDCGRAPVTVVPHGIPDPGPRYTGELAAGVSMINEPVRRERVTGADLLGTLAEGGPVDVFGMGTEELAEPLRGRGDVPAPALHDEIARRRVYLHTARWTSLGLSLLEAMHLAMPVVVFAATEAVEAVPDDAGVLSTDVSVLARGFRELLHEPDFAALAGKNAREHALKHYGLDAFLTAWDHLLAETAR</sequence>